<feature type="domain" description="MAGE" evidence="1">
    <location>
        <begin position="75"/>
        <end position="126"/>
    </location>
</feature>
<dbReference type="SMART" id="SM01373">
    <property type="entry name" value="MAGE"/>
    <property type="match status" value="1"/>
</dbReference>
<comment type="caution">
    <text evidence="2">The sequence shown here is derived from an EMBL/GenBank/DDBJ whole genome shotgun (WGS) entry which is preliminary data.</text>
</comment>
<reference evidence="2 3" key="1">
    <citation type="journal article" date="2020" name="Mol. Biol. Evol.">
        <title>Interspecific Gene Flow and the Evolution of Specialization in Black and White Rhinoceros.</title>
        <authorList>
            <person name="Moodley Y."/>
            <person name="Westbury M.V."/>
            <person name="Russo I.M."/>
            <person name="Gopalakrishnan S."/>
            <person name="Rakotoarivelo A."/>
            <person name="Olsen R.A."/>
            <person name="Prost S."/>
            <person name="Tunstall T."/>
            <person name="Ryder O.A."/>
            <person name="Dalen L."/>
            <person name="Bruford M.W."/>
        </authorList>
    </citation>
    <scope>NUCLEOTIDE SEQUENCE [LARGE SCALE GENOMIC DNA]</scope>
    <source>
        <strain evidence="2">SBR-YM</strain>
        <tissue evidence="2">Skin</tissue>
    </source>
</reference>
<dbReference type="Gene3D" id="1.10.10.1200">
    <property type="entry name" value="MAGE homology domain, winged helix WH1 motif"/>
    <property type="match status" value="1"/>
</dbReference>
<dbReference type="InterPro" id="IPR002190">
    <property type="entry name" value="MHD_dom"/>
</dbReference>
<dbReference type="InterPro" id="IPR037445">
    <property type="entry name" value="MAGE"/>
</dbReference>
<evidence type="ECO:0000259" key="1">
    <source>
        <dbReference type="PROSITE" id="PS50838"/>
    </source>
</evidence>
<dbReference type="InterPro" id="IPR041898">
    <property type="entry name" value="MAGE_WH1"/>
</dbReference>
<evidence type="ECO:0000313" key="3">
    <source>
        <dbReference type="Proteomes" id="UP000551758"/>
    </source>
</evidence>
<feature type="non-terminal residue" evidence="2">
    <location>
        <position position="126"/>
    </location>
</feature>
<dbReference type="PROSITE" id="PS50838">
    <property type="entry name" value="MAGE"/>
    <property type="match status" value="1"/>
</dbReference>
<dbReference type="GO" id="GO:0000122">
    <property type="term" value="P:negative regulation of transcription by RNA polymerase II"/>
    <property type="evidence" value="ECO:0007669"/>
    <property type="project" value="TreeGrafter"/>
</dbReference>
<dbReference type="Proteomes" id="UP000551758">
    <property type="component" value="Unassembled WGS sequence"/>
</dbReference>
<organism evidence="2 3">
    <name type="scientific">Diceros bicornis minor</name>
    <name type="common">South-central black rhinoceros</name>
    <dbReference type="NCBI Taxonomy" id="77932"/>
    <lineage>
        <taxon>Eukaryota</taxon>
        <taxon>Metazoa</taxon>
        <taxon>Chordata</taxon>
        <taxon>Craniata</taxon>
        <taxon>Vertebrata</taxon>
        <taxon>Euteleostomi</taxon>
        <taxon>Mammalia</taxon>
        <taxon>Eutheria</taxon>
        <taxon>Laurasiatheria</taxon>
        <taxon>Perissodactyla</taxon>
        <taxon>Rhinocerotidae</taxon>
        <taxon>Diceros</taxon>
    </lineage>
</organism>
<dbReference type="Gene3D" id="1.10.10.1210">
    <property type="entry name" value="MAGE homology domain, winged helix WH2 motif"/>
    <property type="match status" value="1"/>
</dbReference>
<name>A0A7J7E6Q6_DICBM</name>
<protein>
    <recommendedName>
        <fullName evidence="1">MAGE domain-containing protein</fullName>
    </recommendedName>
</protein>
<dbReference type="GO" id="GO:0005634">
    <property type="term" value="C:nucleus"/>
    <property type="evidence" value="ECO:0007669"/>
    <property type="project" value="TreeGrafter"/>
</dbReference>
<dbReference type="PANTHER" id="PTHR11736:SF14">
    <property type="entry name" value="NSE3 HOMOLOG, SMC5-SMC6 COMPLEX COMPONENT"/>
    <property type="match status" value="1"/>
</dbReference>
<sequence length="126" mass="14439">TPQLQGWLSTSQASLCLECTPLDSSNKKAAELIPLLLVKDQMKVPIKKARRPRYVLKLSKTCSLRSSVGKTWTLLLVTILRVTFMKTTHIPEENVLEVHPGKQHFTFAELEVLINKDFVKQKYLEY</sequence>
<evidence type="ECO:0000313" key="2">
    <source>
        <dbReference type="EMBL" id="KAF5911363.1"/>
    </source>
</evidence>
<dbReference type="AlphaFoldDB" id="A0A7J7E6Q6"/>
<gene>
    <name evidence="2" type="ORF">HPG69_018390</name>
</gene>
<keyword evidence="3" id="KW-1185">Reference proteome</keyword>
<dbReference type="InterPro" id="IPR041899">
    <property type="entry name" value="MAGE_WH2"/>
</dbReference>
<dbReference type="EMBL" id="JACDTQ010004014">
    <property type="protein sequence ID" value="KAF5911363.1"/>
    <property type="molecule type" value="Genomic_DNA"/>
</dbReference>
<accession>A0A7J7E6Q6</accession>
<dbReference type="PANTHER" id="PTHR11736">
    <property type="entry name" value="MELANOMA-ASSOCIATED ANTIGEN MAGE ANTIGEN"/>
    <property type="match status" value="1"/>
</dbReference>
<proteinExistence type="predicted"/>